<accession>A0A0L7RIJ0</accession>
<name>A0A0L7RIJ0_9HYME</name>
<gene>
    <name evidence="1" type="ORF">WH47_07953</name>
</gene>
<feature type="non-terminal residue" evidence="1">
    <location>
        <position position="1"/>
    </location>
</feature>
<evidence type="ECO:0000313" key="2">
    <source>
        <dbReference type="Proteomes" id="UP000053825"/>
    </source>
</evidence>
<reference evidence="1 2" key="1">
    <citation type="submission" date="2015-07" db="EMBL/GenBank/DDBJ databases">
        <title>The genome of Habropoda laboriosa.</title>
        <authorList>
            <person name="Pan H."/>
            <person name="Kapheim K."/>
        </authorList>
    </citation>
    <scope>NUCLEOTIDE SEQUENCE [LARGE SCALE GENOMIC DNA]</scope>
    <source>
        <strain evidence="1">0110345459</strain>
    </source>
</reference>
<proteinExistence type="predicted"/>
<protein>
    <submittedName>
        <fullName evidence="1">Uncharacterized protein</fullName>
    </submittedName>
</protein>
<organism evidence="1 2">
    <name type="scientific">Habropoda laboriosa</name>
    <dbReference type="NCBI Taxonomy" id="597456"/>
    <lineage>
        <taxon>Eukaryota</taxon>
        <taxon>Metazoa</taxon>
        <taxon>Ecdysozoa</taxon>
        <taxon>Arthropoda</taxon>
        <taxon>Hexapoda</taxon>
        <taxon>Insecta</taxon>
        <taxon>Pterygota</taxon>
        <taxon>Neoptera</taxon>
        <taxon>Endopterygota</taxon>
        <taxon>Hymenoptera</taxon>
        <taxon>Apocrita</taxon>
        <taxon>Aculeata</taxon>
        <taxon>Apoidea</taxon>
        <taxon>Anthophila</taxon>
        <taxon>Apidae</taxon>
        <taxon>Habropoda</taxon>
    </lineage>
</organism>
<evidence type="ECO:0000313" key="1">
    <source>
        <dbReference type="EMBL" id="KOC70546.1"/>
    </source>
</evidence>
<sequence>KNATGSPRNEKHLNNVLHLDPPADLPMVTLLGAVLTNETNTFLAMVSSHRRRQCIACFPL</sequence>
<keyword evidence="2" id="KW-1185">Reference proteome</keyword>
<dbReference type="Proteomes" id="UP000053825">
    <property type="component" value="Unassembled WGS sequence"/>
</dbReference>
<dbReference type="AlphaFoldDB" id="A0A0L7RIJ0"/>
<dbReference type="EMBL" id="KQ414585">
    <property type="protein sequence ID" value="KOC70546.1"/>
    <property type="molecule type" value="Genomic_DNA"/>
</dbReference>